<evidence type="ECO:0000256" key="2">
    <source>
        <dbReference type="ARBA" id="ARBA00004651"/>
    </source>
</evidence>
<keyword evidence="13" id="KW-0472">Membrane</keyword>
<evidence type="ECO:0000256" key="11">
    <source>
        <dbReference type="ARBA" id="ARBA00022989"/>
    </source>
</evidence>
<dbReference type="CDD" id="cd00075">
    <property type="entry name" value="HATPase"/>
    <property type="match status" value="1"/>
</dbReference>
<evidence type="ECO:0000256" key="3">
    <source>
        <dbReference type="ARBA" id="ARBA00012438"/>
    </source>
</evidence>
<dbReference type="InterPro" id="IPR003661">
    <property type="entry name" value="HisK_dim/P_dom"/>
</dbReference>
<evidence type="ECO:0000256" key="8">
    <source>
        <dbReference type="ARBA" id="ARBA00022741"/>
    </source>
</evidence>
<comment type="catalytic activity">
    <reaction evidence="1">
        <text>ATP + protein L-histidine = ADP + protein N-phospho-L-histidine.</text>
        <dbReference type="EC" id="2.7.13.3"/>
    </reaction>
</comment>
<dbReference type="RefSeq" id="WP_096466308.1">
    <property type="nucleotide sequence ID" value="NZ_AP017312.1"/>
</dbReference>
<name>A0A0U5B1U7_9BACL</name>
<reference evidence="14 15" key="1">
    <citation type="submission" date="2015-12" db="EMBL/GenBank/DDBJ databases">
        <title>Genome sequence of Aneurinibacillus soli.</title>
        <authorList>
            <person name="Lee J.S."/>
            <person name="Lee K.C."/>
            <person name="Kim K.K."/>
            <person name="Lee B.W."/>
        </authorList>
    </citation>
    <scope>NUCLEOTIDE SEQUENCE [LARGE SCALE GENOMIC DNA]</scope>
    <source>
        <strain evidence="14 15">CB4</strain>
    </source>
</reference>
<dbReference type="CDD" id="cd06225">
    <property type="entry name" value="HAMP"/>
    <property type="match status" value="1"/>
</dbReference>
<dbReference type="Gene3D" id="3.30.565.10">
    <property type="entry name" value="Histidine kinase-like ATPase, C-terminal domain"/>
    <property type="match status" value="1"/>
</dbReference>
<dbReference type="PANTHER" id="PTHR45528:SF1">
    <property type="entry name" value="SENSOR HISTIDINE KINASE CPXA"/>
    <property type="match status" value="1"/>
</dbReference>
<keyword evidence="6 14" id="KW-0808">Transferase</keyword>
<dbReference type="Pfam" id="PF00512">
    <property type="entry name" value="HisKA"/>
    <property type="match status" value="1"/>
</dbReference>
<dbReference type="Gene3D" id="6.10.340.10">
    <property type="match status" value="1"/>
</dbReference>
<evidence type="ECO:0000256" key="10">
    <source>
        <dbReference type="ARBA" id="ARBA00022840"/>
    </source>
</evidence>
<dbReference type="SMART" id="SM00388">
    <property type="entry name" value="HisKA"/>
    <property type="match status" value="1"/>
</dbReference>
<keyword evidence="7" id="KW-0812">Transmembrane</keyword>
<sequence>MSIKVRLLLSYIAMLIVPVVLTIVVALILTVTNVGSIRNLTHLGETEQNLLQEGAKIFTDIKVTADQNPEQLKSSAYLAKLDQKLSIINTGIIVRQDNDVIYASKLFNGEDIVEHLPRFGHHHEETHDPEFIGNHLYLIKQHDFHFKNKQAGSIFLLTNVGPIGQFAHKLIIMMGFAVILIIICTNGILTYTVSRSIIKPLRSLKKAAEQIKEGNLSFAMEPYRKDEIGELAAAFEEMRLRLKASVEQQLQYENNRKELISSISHDLKTPITAIKGYVEGIMDGVADSSEKRERYMKTIYTKANDLDKLIEQLFLFSKLDVKKLPFNFENIDMNRYVADCTEEMQFDIERSGITLTYHTDIEEPLIVIADRENLKRVMTNIVENAVKYMKRENGTIDVYITANQEMVTIKVQDNGQGISGDRLPFIFDIFYRADVSRNSATGGSGLGLAIAKRIIEEHGGRIWAESIEGKGTNILFTLKRVQVEKRGEENGENPHY</sequence>
<dbReference type="InterPro" id="IPR004358">
    <property type="entry name" value="Sig_transdc_His_kin-like_C"/>
</dbReference>
<dbReference type="InterPro" id="IPR050398">
    <property type="entry name" value="HssS/ArlS-like"/>
</dbReference>
<evidence type="ECO:0000256" key="6">
    <source>
        <dbReference type="ARBA" id="ARBA00022679"/>
    </source>
</evidence>
<dbReference type="GO" id="GO:0005524">
    <property type="term" value="F:ATP binding"/>
    <property type="evidence" value="ECO:0007669"/>
    <property type="project" value="UniProtKB-KW"/>
</dbReference>
<evidence type="ECO:0000256" key="7">
    <source>
        <dbReference type="ARBA" id="ARBA00022692"/>
    </source>
</evidence>
<dbReference type="InterPro" id="IPR036097">
    <property type="entry name" value="HisK_dim/P_sf"/>
</dbReference>
<keyword evidence="10" id="KW-0067">ATP-binding</keyword>
<keyword evidence="12" id="KW-0902">Two-component regulatory system</keyword>
<keyword evidence="4" id="KW-1003">Cell membrane</keyword>
<dbReference type="FunFam" id="1.10.287.130:FF:000001">
    <property type="entry name" value="Two-component sensor histidine kinase"/>
    <property type="match status" value="1"/>
</dbReference>
<proteinExistence type="predicted"/>
<gene>
    <name evidence="14" type="primary">yycG_4</name>
    <name evidence="14" type="ORF">CB4_02737</name>
</gene>
<dbReference type="SUPFAM" id="SSF55874">
    <property type="entry name" value="ATPase domain of HSP90 chaperone/DNA topoisomerase II/histidine kinase"/>
    <property type="match status" value="1"/>
</dbReference>
<dbReference type="InterPro" id="IPR005467">
    <property type="entry name" value="His_kinase_dom"/>
</dbReference>
<keyword evidence="11" id="KW-1133">Transmembrane helix</keyword>
<keyword evidence="9 14" id="KW-0418">Kinase</keyword>
<dbReference type="SUPFAM" id="SSF47384">
    <property type="entry name" value="Homodimeric domain of signal transducing histidine kinase"/>
    <property type="match status" value="1"/>
</dbReference>
<dbReference type="KEGG" id="asoc:CB4_02737"/>
<evidence type="ECO:0000256" key="1">
    <source>
        <dbReference type="ARBA" id="ARBA00000085"/>
    </source>
</evidence>
<evidence type="ECO:0000256" key="5">
    <source>
        <dbReference type="ARBA" id="ARBA00022553"/>
    </source>
</evidence>
<evidence type="ECO:0000313" key="14">
    <source>
        <dbReference type="EMBL" id="BAU28562.1"/>
    </source>
</evidence>
<comment type="subcellular location">
    <subcellularLocation>
        <location evidence="2">Cell membrane</location>
        <topology evidence="2">Multi-pass membrane protein</topology>
    </subcellularLocation>
</comment>
<dbReference type="FunFam" id="3.30.565.10:FF:000006">
    <property type="entry name" value="Sensor histidine kinase WalK"/>
    <property type="match status" value="1"/>
</dbReference>
<dbReference type="PRINTS" id="PR00344">
    <property type="entry name" value="BCTRLSENSOR"/>
</dbReference>
<dbReference type="GO" id="GO:0000155">
    <property type="term" value="F:phosphorelay sensor kinase activity"/>
    <property type="evidence" value="ECO:0007669"/>
    <property type="project" value="InterPro"/>
</dbReference>
<keyword evidence="5" id="KW-0597">Phosphoprotein</keyword>
<dbReference type="EC" id="2.7.13.3" evidence="3"/>
<dbReference type="Pfam" id="PF02518">
    <property type="entry name" value="HATPase_c"/>
    <property type="match status" value="1"/>
</dbReference>
<dbReference type="Proteomes" id="UP000217696">
    <property type="component" value="Chromosome"/>
</dbReference>
<dbReference type="CDD" id="cd00082">
    <property type="entry name" value="HisKA"/>
    <property type="match status" value="1"/>
</dbReference>
<dbReference type="Gene3D" id="1.10.287.130">
    <property type="match status" value="1"/>
</dbReference>
<organism evidence="14 15">
    <name type="scientific">Aneurinibacillus soli</name>
    <dbReference type="NCBI Taxonomy" id="1500254"/>
    <lineage>
        <taxon>Bacteria</taxon>
        <taxon>Bacillati</taxon>
        <taxon>Bacillota</taxon>
        <taxon>Bacilli</taxon>
        <taxon>Bacillales</taxon>
        <taxon>Paenibacillaceae</taxon>
        <taxon>Aneurinibacillus group</taxon>
        <taxon>Aneurinibacillus</taxon>
    </lineage>
</organism>
<dbReference type="PROSITE" id="PS50885">
    <property type="entry name" value="HAMP"/>
    <property type="match status" value="1"/>
</dbReference>
<evidence type="ECO:0000256" key="9">
    <source>
        <dbReference type="ARBA" id="ARBA00022777"/>
    </source>
</evidence>
<dbReference type="PANTHER" id="PTHR45528">
    <property type="entry name" value="SENSOR HISTIDINE KINASE CPXA"/>
    <property type="match status" value="1"/>
</dbReference>
<dbReference type="GO" id="GO:0005886">
    <property type="term" value="C:plasma membrane"/>
    <property type="evidence" value="ECO:0007669"/>
    <property type="project" value="UniProtKB-SubCell"/>
</dbReference>
<dbReference type="OrthoDB" id="335833at2"/>
<keyword evidence="15" id="KW-1185">Reference proteome</keyword>
<evidence type="ECO:0000256" key="13">
    <source>
        <dbReference type="ARBA" id="ARBA00023136"/>
    </source>
</evidence>
<dbReference type="AlphaFoldDB" id="A0A0U5B1U7"/>
<keyword evidence="8" id="KW-0547">Nucleotide-binding</keyword>
<dbReference type="SUPFAM" id="SSF158472">
    <property type="entry name" value="HAMP domain-like"/>
    <property type="match status" value="1"/>
</dbReference>
<evidence type="ECO:0000256" key="4">
    <source>
        <dbReference type="ARBA" id="ARBA00022475"/>
    </source>
</evidence>
<dbReference type="InterPro" id="IPR003660">
    <property type="entry name" value="HAMP_dom"/>
</dbReference>
<dbReference type="PROSITE" id="PS50109">
    <property type="entry name" value="HIS_KIN"/>
    <property type="match status" value="1"/>
</dbReference>
<dbReference type="SMART" id="SM00304">
    <property type="entry name" value="HAMP"/>
    <property type="match status" value="1"/>
</dbReference>
<evidence type="ECO:0000256" key="12">
    <source>
        <dbReference type="ARBA" id="ARBA00023012"/>
    </source>
</evidence>
<dbReference type="EMBL" id="AP017312">
    <property type="protein sequence ID" value="BAU28562.1"/>
    <property type="molecule type" value="Genomic_DNA"/>
</dbReference>
<dbReference type="Pfam" id="PF00672">
    <property type="entry name" value="HAMP"/>
    <property type="match status" value="1"/>
</dbReference>
<evidence type="ECO:0000313" key="15">
    <source>
        <dbReference type="Proteomes" id="UP000217696"/>
    </source>
</evidence>
<protein>
    <recommendedName>
        <fullName evidence="3">histidine kinase</fullName>
        <ecNumber evidence="3">2.7.13.3</ecNumber>
    </recommendedName>
</protein>
<accession>A0A0U5B1U7</accession>
<dbReference type="SMART" id="SM00387">
    <property type="entry name" value="HATPase_c"/>
    <property type="match status" value="1"/>
</dbReference>
<dbReference type="InterPro" id="IPR036890">
    <property type="entry name" value="HATPase_C_sf"/>
</dbReference>
<dbReference type="InterPro" id="IPR003594">
    <property type="entry name" value="HATPase_dom"/>
</dbReference>